<organism evidence="2 3">
    <name type="scientific">Neisseria shayeganii</name>
    <dbReference type="NCBI Taxonomy" id="607712"/>
    <lineage>
        <taxon>Bacteria</taxon>
        <taxon>Pseudomonadati</taxon>
        <taxon>Pseudomonadota</taxon>
        <taxon>Betaproteobacteria</taxon>
        <taxon>Neisseriales</taxon>
        <taxon>Neisseriaceae</taxon>
        <taxon>Neisseria</taxon>
    </lineage>
</organism>
<reference evidence="2 3" key="1">
    <citation type="submission" date="2020-07" db="EMBL/GenBank/DDBJ databases">
        <title>Genomic diversity of species in the Neisseriaceae family.</title>
        <authorList>
            <person name="Vincent A.T."/>
            <person name="Bernet E."/>
            <person name="Veyrier F.J."/>
        </authorList>
    </citation>
    <scope>NUCLEOTIDE SEQUENCE [LARGE SCALE GENOMIC DNA]</scope>
    <source>
        <strain evidence="2 3">DSM 22244</strain>
    </source>
</reference>
<accession>A0A7D7N6K9</accession>
<dbReference type="AlphaFoldDB" id="A0A7D7N6K9"/>
<evidence type="ECO:0000313" key="3">
    <source>
        <dbReference type="Proteomes" id="UP000514752"/>
    </source>
</evidence>
<feature type="signal peptide" evidence="1">
    <location>
        <begin position="1"/>
        <end position="22"/>
    </location>
</feature>
<dbReference type="EMBL" id="CP059567">
    <property type="protein sequence ID" value="QMT39981.1"/>
    <property type="molecule type" value="Genomic_DNA"/>
</dbReference>
<dbReference type="Proteomes" id="UP000514752">
    <property type="component" value="Chromosome"/>
</dbReference>
<proteinExistence type="predicted"/>
<keyword evidence="1" id="KW-0732">Signal</keyword>
<evidence type="ECO:0000313" key="2">
    <source>
        <dbReference type="EMBL" id="QMT39981.1"/>
    </source>
</evidence>
<feature type="chain" id="PRO_5028094312" evidence="1">
    <location>
        <begin position="23"/>
        <end position="99"/>
    </location>
</feature>
<dbReference type="PROSITE" id="PS51257">
    <property type="entry name" value="PROKAR_LIPOPROTEIN"/>
    <property type="match status" value="1"/>
</dbReference>
<sequence length="99" mass="10271">MLCNRMQQLALVLAASALTACASTGAPSATDAPVRTVEMPVMPPAPAALLVSPLRPLPPASGSPADLLSHAAEFGAYVGKLEAQLDGWQRWYGEGQEGR</sequence>
<protein>
    <submittedName>
        <fullName evidence="2">Uncharacterized protein</fullName>
    </submittedName>
</protein>
<name>A0A7D7N6K9_9NEIS</name>
<dbReference type="KEGG" id="nsg:H3L94_08990"/>
<gene>
    <name evidence="2" type="ORF">H3L94_08990</name>
</gene>
<evidence type="ECO:0000256" key="1">
    <source>
        <dbReference type="SAM" id="SignalP"/>
    </source>
</evidence>